<evidence type="ECO:0000256" key="5">
    <source>
        <dbReference type="ARBA" id="ARBA00022801"/>
    </source>
</evidence>
<evidence type="ECO:0000256" key="4">
    <source>
        <dbReference type="ARBA" id="ARBA00022487"/>
    </source>
</evidence>
<dbReference type="Pfam" id="PF02230">
    <property type="entry name" value="Abhydrolase_2"/>
    <property type="match status" value="1"/>
</dbReference>
<dbReference type="SUPFAM" id="SSF53474">
    <property type="entry name" value="alpha/beta-Hydrolases"/>
    <property type="match status" value="1"/>
</dbReference>
<evidence type="ECO:0000256" key="2">
    <source>
        <dbReference type="ARBA" id="ARBA00012423"/>
    </source>
</evidence>
<organism evidence="11 12">
    <name type="scientific">Exidia glandulosa HHB12029</name>
    <dbReference type="NCBI Taxonomy" id="1314781"/>
    <lineage>
        <taxon>Eukaryota</taxon>
        <taxon>Fungi</taxon>
        <taxon>Dikarya</taxon>
        <taxon>Basidiomycota</taxon>
        <taxon>Agaricomycotina</taxon>
        <taxon>Agaricomycetes</taxon>
        <taxon>Auriculariales</taxon>
        <taxon>Exidiaceae</taxon>
        <taxon>Exidia</taxon>
    </lineage>
</organism>
<keyword evidence="6" id="KW-0276">Fatty acid metabolism</keyword>
<dbReference type="FunCoup" id="A0A165QXC7">
    <property type="interactions" value="462"/>
</dbReference>
<dbReference type="STRING" id="1314781.A0A165QXC7"/>
<dbReference type="AlphaFoldDB" id="A0A165QXC7"/>
<dbReference type="InterPro" id="IPR029058">
    <property type="entry name" value="AB_hydrolase_fold"/>
</dbReference>
<comment type="function">
    <text evidence="7">Hydrolyzes fatty acids from S-acylated cysteine residues in proteins with a strong preference for palmitoylated G-alpha proteins over other acyl substrates. Mediates the deacylation of G-alpha proteins such as GPA1 in vivo, but has weak or no activity toward palmitoylated Ras proteins. Has weak lysophospholipase activity in vitro; however such activity may not exist in vivo.</text>
</comment>
<proteinExistence type="inferred from homology"/>
<protein>
    <recommendedName>
        <fullName evidence="3">Acyl-protein thioesterase 1</fullName>
        <ecNumber evidence="2">3.1.2.22</ecNumber>
    </recommendedName>
    <alternativeName>
        <fullName evidence="8">Palmitoyl-protein hydrolase</fullName>
    </alternativeName>
</protein>
<dbReference type="InParanoid" id="A0A165QXC7"/>
<evidence type="ECO:0000313" key="12">
    <source>
        <dbReference type="Proteomes" id="UP000077266"/>
    </source>
</evidence>
<dbReference type="GO" id="GO:0052689">
    <property type="term" value="F:carboxylic ester hydrolase activity"/>
    <property type="evidence" value="ECO:0007669"/>
    <property type="project" value="UniProtKB-KW"/>
</dbReference>
<dbReference type="Proteomes" id="UP000077266">
    <property type="component" value="Unassembled WGS sequence"/>
</dbReference>
<accession>A0A165QXC7</accession>
<dbReference type="PANTHER" id="PTHR10655:SF17">
    <property type="entry name" value="LYSOPHOSPHOLIPASE-LIKE PROTEIN 1"/>
    <property type="match status" value="1"/>
</dbReference>
<evidence type="ECO:0000256" key="8">
    <source>
        <dbReference type="ARBA" id="ARBA00031195"/>
    </source>
</evidence>
<keyword evidence="5" id="KW-0378">Hydrolase</keyword>
<dbReference type="PANTHER" id="PTHR10655">
    <property type="entry name" value="LYSOPHOSPHOLIPASE-RELATED"/>
    <property type="match status" value="1"/>
</dbReference>
<evidence type="ECO:0000259" key="10">
    <source>
        <dbReference type="Pfam" id="PF02230"/>
    </source>
</evidence>
<dbReference type="InterPro" id="IPR003140">
    <property type="entry name" value="PLipase/COase/thioEstase"/>
</dbReference>
<reference evidence="11 12" key="1">
    <citation type="journal article" date="2016" name="Mol. Biol. Evol.">
        <title>Comparative Genomics of Early-Diverging Mushroom-Forming Fungi Provides Insights into the Origins of Lignocellulose Decay Capabilities.</title>
        <authorList>
            <person name="Nagy L.G."/>
            <person name="Riley R."/>
            <person name="Tritt A."/>
            <person name="Adam C."/>
            <person name="Daum C."/>
            <person name="Floudas D."/>
            <person name="Sun H."/>
            <person name="Yadav J.S."/>
            <person name="Pangilinan J."/>
            <person name="Larsson K.H."/>
            <person name="Matsuura K."/>
            <person name="Barry K."/>
            <person name="Labutti K."/>
            <person name="Kuo R."/>
            <person name="Ohm R.A."/>
            <person name="Bhattacharya S.S."/>
            <person name="Shirouzu T."/>
            <person name="Yoshinaga Y."/>
            <person name="Martin F.M."/>
            <person name="Grigoriev I.V."/>
            <person name="Hibbett D.S."/>
        </authorList>
    </citation>
    <scope>NUCLEOTIDE SEQUENCE [LARGE SCALE GENOMIC DNA]</scope>
    <source>
        <strain evidence="11 12">HHB12029</strain>
    </source>
</reference>
<dbReference type="GO" id="GO:0006631">
    <property type="term" value="P:fatty acid metabolic process"/>
    <property type="evidence" value="ECO:0007669"/>
    <property type="project" value="UniProtKB-KW"/>
</dbReference>
<name>A0A165QXC7_EXIGL</name>
<feature type="domain" description="Phospholipase/carboxylesterase/thioesterase" evidence="10">
    <location>
        <begin position="11"/>
        <end position="237"/>
    </location>
</feature>
<evidence type="ECO:0000256" key="7">
    <source>
        <dbReference type="ARBA" id="ARBA00029392"/>
    </source>
</evidence>
<comment type="similarity">
    <text evidence="1">Belongs to the AB hydrolase superfamily. AB hydrolase 2 family.</text>
</comment>
<evidence type="ECO:0000256" key="3">
    <source>
        <dbReference type="ARBA" id="ARBA00014923"/>
    </source>
</evidence>
<evidence type="ECO:0000256" key="1">
    <source>
        <dbReference type="ARBA" id="ARBA00006499"/>
    </source>
</evidence>
<dbReference type="GO" id="GO:0005737">
    <property type="term" value="C:cytoplasm"/>
    <property type="evidence" value="ECO:0007669"/>
    <property type="project" value="TreeGrafter"/>
</dbReference>
<dbReference type="OrthoDB" id="2418081at2759"/>
<dbReference type="EMBL" id="KV425882">
    <property type="protein sequence ID" value="KZW04197.1"/>
    <property type="molecule type" value="Genomic_DNA"/>
</dbReference>
<dbReference type="GO" id="GO:0008474">
    <property type="term" value="F:palmitoyl-(protein) hydrolase activity"/>
    <property type="evidence" value="ECO:0007669"/>
    <property type="project" value="UniProtKB-EC"/>
</dbReference>
<keyword evidence="12" id="KW-1185">Reference proteome</keyword>
<keyword evidence="6" id="KW-0443">Lipid metabolism</keyword>
<evidence type="ECO:0000313" key="11">
    <source>
        <dbReference type="EMBL" id="KZW04197.1"/>
    </source>
</evidence>
<evidence type="ECO:0000256" key="6">
    <source>
        <dbReference type="ARBA" id="ARBA00022832"/>
    </source>
</evidence>
<sequence>MSTVPPPKFLTVEPRGTHTATVVFIHGLGDSGAGWQPVAQMLGRSDALAHVKWILPHAPNQPVTVNGGMRMPSWYDLYSLGDAESFKAERKEDEQGMLRSRDSILSLINKDIEAGIPQERIVVGGFSQGSVVSLLVALTGPLKLGGLVVASGYMPLASKIKEMATSHAVEIPVFWAHGKADPLIPFRVAESSLSLARAQLGFMNAAPGSTAGIEFHAYDGMGHSANDEEIVALGQWLARVVPKSG</sequence>
<evidence type="ECO:0000256" key="9">
    <source>
        <dbReference type="ARBA" id="ARBA00047337"/>
    </source>
</evidence>
<dbReference type="EC" id="3.1.2.22" evidence="2"/>
<comment type="catalytic activity">
    <reaction evidence="9">
        <text>S-hexadecanoyl-L-cysteinyl-[protein] + H2O = L-cysteinyl-[protein] + hexadecanoate + H(+)</text>
        <dbReference type="Rhea" id="RHEA:19233"/>
        <dbReference type="Rhea" id="RHEA-COMP:10131"/>
        <dbReference type="Rhea" id="RHEA-COMP:11032"/>
        <dbReference type="ChEBI" id="CHEBI:7896"/>
        <dbReference type="ChEBI" id="CHEBI:15377"/>
        <dbReference type="ChEBI" id="CHEBI:15378"/>
        <dbReference type="ChEBI" id="CHEBI:29950"/>
        <dbReference type="ChEBI" id="CHEBI:74151"/>
        <dbReference type="EC" id="3.1.2.22"/>
    </reaction>
</comment>
<keyword evidence="4" id="KW-0719">Serine esterase</keyword>
<gene>
    <name evidence="11" type="ORF">EXIGLDRAFT_758494</name>
</gene>
<dbReference type="Gene3D" id="3.40.50.1820">
    <property type="entry name" value="alpha/beta hydrolase"/>
    <property type="match status" value="1"/>
</dbReference>
<dbReference type="InterPro" id="IPR050565">
    <property type="entry name" value="LYPA1-2/EST-like"/>
</dbReference>